<dbReference type="InterPro" id="IPR006085">
    <property type="entry name" value="XPG_DNA_repair_N"/>
</dbReference>
<comment type="subcellular location">
    <subcellularLocation>
        <location evidence="2">Nucleus</location>
    </subcellularLocation>
</comment>
<evidence type="ECO:0000313" key="19">
    <source>
        <dbReference type="Ensembl" id="ENSPKIP00000022856.1"/>
    </source>
</evidence>
<dbReference type="GO" id="GO:0000400">
    <property type="term" value="F:four-way junction DNA binding"/>
    <property type="evidence" value="ECO:0007669"/>
    <property type="project" value="TreeGrafter"/>
</dbReference>
<dbReference type="FunFam" id="1.10.150.20:FF:000030">
    <property type="entry name" value="Flap endonuclease GEN-like 1"/>
    <property type="match status" value="1"/>
</dbReference>
<dbReference type="Pfam" id="PF00867">
    <property type="entry name" value="XPG_I"/>
    <property type="match status" value="1"/>
</dbReference>
<evidence type="ECO:0000256" key="15">
    <source>
        <dbReference type="SAM" id="MobiDB-lite"/>
    </source>
</evidence>
<evidence type="ECO:0000256" key="8">
    <source>
        <dbReference type="ARBA" id="ARBA00022801"/>
    </source>
</evidence>
<dbReference type="InterPro" id="IPR029060">
    <property type="entry name" value="PIN-like_dom_sf"/>
</dbReference>
<reference evidence="19" key="1">
    <citation type="submission" date="2025-08" db="UniProtKB">
        <authorList>
            <consortium name="Ensembl"/>
        </authorList>
    </citation>
    <scope>IDENTIFICATION</scope>
</reference>
<dbReference type="SMART" id="SM00484">
    <property type="entry name" value="XPGI"/>
    <property type="match status" value="1"/>
</dbReference>
<dbReference type="SUPFAM" id="SSF88723">
    <property type="entry name" value="PIN domain-like"/>
    <property type="match status" value="1"/>
</dbReference>
<sequence>MITELLLLWTALKVDCVTATEAMGVSDLWSILEPVRESVPLYSLAGKTLAVDLSLWVCESQSVKEMAGRVAKPHLRNLFFRVSALTLMGIKLIFVLEGEAPQIKAETMSKRTALRFGPSRKPAPKPAQTGRSRFKFVLRECAEMLDCLGIPWVTAKGEAEAMCAFLDSSGSVDGCITNDGDVFLYGGQTVYRNFNMNTKDPQVDCYKMERVRTELHLERETLVGLAILLGCDYVPKGIAGVGKELTLKLIQTLSGQTLLQKFRQWSDDDQEMPERRVKKVTHCPMCRHPGTAKAHQQRGCGLCGSTRFCEPQDYDYLCPCDWHRAELTWQSGTVESIVKRKALACKGFPFTEVIHEFLVPKDRHTENITRRKPNLLLMQNFALEKLEWPKHYTSEKVLVLMTYTEMMNIKCGRRTSSPIEPLRICKTRVRNGIASFEIIWKKPEHFLHPGDCPDELRDVVTTIEEESLFRSAYPGIVERFLNEKEEAEQNKQKQKKRRNGKRDGTREGSDDVSEMFALMNLHGCSEGKVDSATGKQSTSPSSNGSSDHSRSTEQGQAPPAGCSGLGPPPRAPANEDSPSKPPSFPGTAPTTVSSSPSESTIIGELHLSEIDWDACSFSSSPQTQSGQRGETLPASPSLEEHSIGVLGHCRAPGGEPVNPSGVRHPNRPSAVSCSEDSLRCRVLVKNATGHQKVTADVITRTHQTQGLRSIPSSGSSSTPSQPLAKVNHTAKLLQRAQTLPTPPGGSDDARKGTESSLCGPEGTHITTQKSEDPRLWIRPSPKYRFVRTKDNAGAGHHGNSRGKKTRAVKKSVCDGLCSSSDDSNAENVPVVRKTTTVKGKPGLRYPHGADHQQRTGDRVTPHVTMKGTSDWDRGGCGPAEDGNTMVPSDLRDVTQSPSCQTGPSEGDDSVISLDSPLPLAERLKLRFI</sequence>
<feature type="compositionally biased region" description="Polar residues" evidence="15">
    <location>
        <begin position="616"/>
        <end position="628"/>
    </location>
</feature>
<keyword evidence="5" id="KW-0479">Metal-binding</keyword>
<evidence type="ECO:0000256" key="16">
    <source>
        <dbReference type="SAM" id="SignalP"/>
    </source>
</evidence>
<feature type="region of interest" description="Disordered" evidence="15">
    <location>
        <begin position="698"/>
        <end position="724"/>
    </location>
</feature>
<dbReference type="GO" id="GO:0008821">
    <property type="term" value="F:crossover junction DNA endonuclease activity"/>
    <property type="evidence" value="ECO:0007669"/>
    <property type="project" value="UniProtKB-ARBA"/>
</dbReference>
<organism evidence="19 20">
    <name type="scientific">Paramormyrops kingsleyae</name>
    <dbReference type="NCBI Taxonomy" id="1676925"/>
    <lineage>
        <taxon>Eukaryota</taxon>
        <taxon>Metazoa</taxon>
        <taxon>Chordata</taxon>
        <taxon>Craniata</taxon>
        <taxon>Vertebrata</taxon>
        <taxon>Euteleostomi</taxon>
        <taxon>Actinopterygii</taxon>
        <taxon>Neopterygii</taxon>
        <taxon>Teleostei</taxon>
        <taxon>Osteoglossocephala</taxon>
        <taxon>Osteoglossomorpha</taxon>
        <taxon>Osteoglossiformes</taxon>
        <taxon>Mormyridae</taxon>
        <taxon>Paramormyrops</taxon>
    </lineage>
</organism>
<feature type="domain" description="XPG-I" evidence="17">
    <location>
        <begin position="146"/>
        <end position="217"/>
    </location>
</feature>
<comment type="cofactor">
    <cofactor evidence="1">
        <name>Mg(2+)</name>
        <dbReference type="ChEBI" id="CHEBI:18420"/>
    </cofactor>
</comment>
<dbReference type="SMART" id="SM00485">
    <property type="entry name" value="XPGN"/>
    <property type="match status" value="1"/>
</dbReference>
<dbReference type="GO" id="GO:0017108">
    <property type="term" value="F:5'-flap endonuclease activity"/>
    <property type="evidence" value="ECO:0007669"/>
    <property type="project" value="UniProtKB-ARBA"/>
</dbReference>
<dbReference type="InterPro" id="IPR006084">
    <property type="entry name" value="XPG/Rad2"/>
</dbReference>
<accession>A0A3B3RYJ2</accession>
<evidence type="ECO:0000256" key="7">
    <source>
        <dbReference type="ARBA" id="ARBA00022763"/>
    </source>
</evidence>
<dbReference type="InterPro" id="IPR006086">
    <property type="entry name" value="XPG-I_dom"/>
</dbReference>
<feature type="region of interest" description="Disordered" evidence="15">
    <location>
        <begin position="616"/>
        <end position="635"/>
    </location>
</feature>
<comment type="similarity">
    <text evidence="12">Belongs to the XPG/RAD2 endonuclease family. GEN subfamily.</text>
</comment>
<dbReference type="GO" id="GO:0006281">
    <property type="term" value="P:DNA repair"/>
    <property type="evidence" value="ECO:0007669"/>
    <property type="project" value="UniProtKB-KW"/>
</dbReference>
<evidence type="ECO:0000256" key="10">
    <source>
        <dbReference type="ARBA" id="ARBA00023204"/>
    </source>
</evidence>
<keyword evidence="4" id="KW-0540">Nuclease</keyword>
<keyword evidence="11" id="KW-0539">Nucleus</keyword>
<evidence type="ECO:0000256" key="14">
    <source>
        <dbReference type="ARBA" id="ARBA00070188"/>
    </source>
</evidence>
<dbReference type="Pfam" id="PF18704">
    <property type="entry name" value="Chromo_2"/>
    <property type="match status" value="1"/>
</dbReference>
<evidence type="ECO:0000256" key="2">
    <source>
        <dbReference type="ARBA" id="ARBA00004123"/>
    </source>
</evidence>
<feature type="compositionally biased region" description="Low complexity" evidence="15">
    <location>
        <begin position="709"/>
        <end position="722"/>
    </location>
</feature>
<dbReference type="InterPro" id="IPR036279">
    <property type="entry name" value="5-3_exonuclease_C_sf"/>
</dbReference>
<protein>
    <recommendedName>
        <fullName evidence="14">Flap endonuclease GEN homolog 1</fullName>
    </recommendedName>
</protein>
<dbReference type="Gene3D" id="3.40.50.1010">
    <property type="entry name" value="5'-nuclease"/>
    <property type="match status" value="1"/>
</dbReference>
<keyword evidence="16" id="KW-0732">Signal</keyword>
<feature type="region of interest" description="Disordered" evidence="15">
    <location>
        <begin position="650"/>
        <end position="674"/>
    </location>
</feature>
<feature type="compositionally biased region" description="Polar residues" evidence="15">
    <location>
        <begin position="893"/>
        <end position="903"/>
    </location>
</feature>
<keyword evidence="10" id="KW-0234">DNA repair</keyword>
<keyword evidence="9" id="KW-0460">Magnesium</keyword>
<dbReference type="PANTHER" id="PTHR11081">
    <property type="entry name" value="FLAP ENDONUCLEASE FAMILY MEMBER"/>
    <property type="match status" value="1"/>
</dbReference>
<dbReference type="CDD" id="cd09869">
    <property type="entry name" value="PIN_GEN1"/>
    <property type="match status" value="1"/>
</dbReference>
<comment type="subunit">
    <text evidence="13">Largely monomeric, dimerizes on the Holliday junction and the first nick occurs upon dimerization at the junction.</text>
</comment>
<feature type="region of interest" description="Disordered" evidence="15">
    <location>
        <begin position="736"/>
        <end position="780"/>
    </location>
</feature>
<feature type="signal peptide" evidence="16">
    <location>
        <begin position="1"/>
        <end position="19"/>
    </location>
</feature>
<keyword evidence="20" id="KW-1185">Reference proteome</keyword>
<dbReference type="GeneTree" id="ENSGT00940000159266"/>
<dbReference type="Gene3D" id="1.10.150.20">
    <property type="entry name" value="5' to 3' exonuclease, C-terminal subdomain"/>
    <property type="match status" value="1"/>
</dbReference>
<evidence type="ECO:0000256" key="4">
    <source>
        <dbReference type="ARBA" id="ARBA00022722"/>
    </source>
</evidence>
<evidence type="ECO:0000256" key="5">
    <source>
        <dbReference type="ARBA" id="ARBA00022723"/>
    </source>
</evidence>
<keyword evidence="3" id="KW-0597">Phosphoprotein</keyword>
<keyword evidence="7" id="KW-0227">DNA damage</keyword>
<name>A0A3B3RYJ2_9TELE</name>
<dbReference type="AlphaFoldDB" id="A0A3B3RYJ2"/>
<evidence type="ECO:0000256" key="13">
    <source>
        <dbReference type="ARBA" id="ARBA00063132"/>
    </source>
</evidence>
<feature type="region of interest" description="Disordered" evidence="15">
    <location>
        <begin position="525"/>
        <end position="599"/>
    </location>
</feature>
<dbReference type="InterPro" id="IPR041012">
    <property type="entry name" value="GEN_chromo"/>
</dbReference>
<evidence type="ECO:0000256" key="11">
    <source>
        <dbReference type="ARBA" id="ARBA00023242"/>
    </source>
</evidence>
<dbReference type="STRING" id="1676925.ENSPKIP00000022856"/>
<dbReference type="Proteomes" id="UP000261540">
    <property type="component" value="Unplaced"/>
</dbReference>
<reference evidence="19" key="2">
    <citation type="submission" date="2025-09" db="UniProtKB">
        <authorList>
            <consortium name="Ensembl"/>
        </authorList>
    </citation>
    <scope>IDENTIFICATION</scope>
</reference>
<feature type="chain" id="PRO_5017182235" description="Flap endonuclease GEN homolog 1" evidence="16">
    <location>
        <begin position="20"/>
        <end position="928"/>
    </location>
</feature>
<evidence type="ECO:0000313" key="20">
    <source>
        <dbReference type="Proteomes" id="UP000261540"/>
    </source>
</evidence>
<evidence type="ECO:0000256" key="3">
    <source>
        <dbReference type="ARBA" id="ARBA00022553"/>
    </source>
</evidence>
<evidence type="ECO:0000256" key="12">
    <source>
        <dbReference type="ARBA" id="ARBA00038112"/>
    </source>
</evidence>
<evidence type="ECO:0000256" key="1">
    <source>
        <dbReference type="ARBA" id="ARBA00001946"/>
    </source>
</evidence>
<proteinExistence type="inferred from homology"/>
<dbReference type="FunFam" id="3.40.50.1010:FF:000024">
    <property type="entry name" value="flap endonuclease GEN homolog 1"/>
    <property type="match status" value="1"/>
</dbReference>
<dbReference type="Ensembl" id="ENSPKIT00000003527.1">
    <property type="protein sequence ID" value="ENSPKIP00000022856.1"/>
    <property type="gene ID" value="ENSPKIG00000006705.1"/>
</dbReference>
<dbReference type="GO" id="GO:0005634">
    <property type="term" value="C:nucleus"/>
    <property type="evidence" value="ECO:0007669"/>
    <property type="project" value="UniProtKB-SubCell"/>
</dbReference>
<dbReference type="Pfam" id="PF00752">
    <property type="entry name" value="XPG_N"/>
    <property type="match status" value="1"/>
</dbReference>
<dbReference type="SUPFAM" id="SSF47807">
    <property type="entry name" value="5' to 3' exonuclease, C-terminal subdomain"/>
    <property type="match status" value="1"/>
</dbReference>
<dbReference type="GO" id="GO:0046872">
    <property type="term" value="F:metal ion binding"/>
    <property type="evidence" value="ECO:0007669"/>
    <property type="project" value="UniProtKB-KW"/>
</dbReference>
<keyword evidence="8" id="KW-0378">Hydrolase</keyword>
<feature type="compositionally biased region" description="Low complexity" evidence="15">
    <location>
        <begin position="585"/>
        <end position="599"/>
    </location>
</feature>
<evidence type="ECO:0000259" key="17">
    <source>
        <dbReference type="SMART" id="SM00484"/>
    </source>
</evidence>
<feature type="compositionally biased region" description="Basic and acidic residues" evidence="15">
    <location>
        <begin position="847"/>
        <end position="860"/>
    </location>
</feature>
<evidence type="ECO:0000256" key="6">
    <source>
        <dbReference type="ARBA" id="ARBA00022759"/>
    </source>
</evidence>
<keyword evidence="6" id="KW-0255">Endonuclease</keyword>
<feature type="compositionally biased region" description="Polar residues" evidence="15">
    <location>
        <begin position="533"/>
        <end position="546"/>
    </location>
</feature>
<feature type="region of interest" description="Disordered" evidence="15">
    <location>
        <begin position="485"/>
        <end position="511"/>
    </location>
</feature>
<dbReference type="PANTHER" id="PTHR11081:SF70">
    <property type="entry name" value="FLAP ENDONUCLEASE GEN HOMOLOG 1"/>
    <property type="match status" value="1"/>
</dbReference>
<feature type="region of interest" description="Disordered" evidence="15">
    <location>
        <begin position="838"/>
        <end position="913"/>
    </location>
</feature>
<dbReference type="PRINTS" id="PR00853">
    <property type="entry name" value="XPGRADSUPER"/>
</dbReference>
<evidence type="ECO:0000259" key="18">
    <source>
        <dbReference type="SMART" id="SM00485"/>
    </source>
</evidence>
<feature type="domain" description="XPG N-terminal" evidence="18">
    <location>
        <begin position="23"/>
        <end position="118"/>
    </location>
</feature>
<evidence type="ECO:0000256" key="9">
    <source>
        <dbReference type="ARBA" id="ARBA00022842"/>
    </source>
</evidence>